<accession>A0A9W5U2A5</accession>
<dbReference type="Gene3D" id="3.30.530.20">
    <property type="match status" value="1"/>
</dbReference>
<dbReference type="Proteomes" id="UP000621492">
    <property type="component" value="Unassembled WGS sequence"/>
</dbReference>
<gene>
    <name evidence="1" type="ORF">GCM10011409_42800</name>
</gene>
<dbReference type="InterPro" id="IPR023393">
    <property type="entry name" value="START-like_dom_sf"/>
</dbReference>
<dbReference type="CDD" id="cd07812">
    <property type="entry name" value="SRPBCC"/>
    <property type="match status" value="1"/>
</dbReference>
<dbReference type="RefSeq" id="WP_188725855.1">
    <property type="nucleotide sequence ID" value="NZ_BMJD01000063.1"/>
</dbReference>
<dbReference type="Pfam" id="PF10604">
    <property type="entry name" value="Polyketide_cyc2"/>
    <property type="match status" value="1"/>
</dbReference>
<dbReference type="InterPro" id="IPR019587">
    <property type="entry name" value="Polyketide_cyclase/dehydratase"/>
</dbReference>
<reference evidence="1" key="1">
    <citation type="journal article" date="2014" name="Int. J. Syst. Evol. Microbiol.">
        <title>Complete genome sequence of Corynebacterium casei LMG S-19264T (=DSM 44701T), isolated from a smear-ripened cheese.</title>
        <authorList>
            <consortium name="US DOE Joint Genome Institute (JGI-PGF)"/>
            <person name="Walter F."/>
            <person name="Albersmeier A."/>
            <person name="Kalinowski J."/>
            <person name="Ruckert C."/>
        </authorList>
    </citation>
    <scope>NUCLEOTIDE SEQUENCE</scope>
    <source>
        <strain evidence="1">CGMCC 1.15454</strain>
    </source>
</reference>
<organism evidence="1 2">
    <name type="scientific">Lentibacillus populi</name>
    <dbReference type="NCBI Taxonomy" id="1827502"/>
    <lineage>
        <taxon>Bacteria</taxon>
        <taxon>Bacillati</taxon>
        <taxon>Bacillota</taxon>
        <taxon>Bacilli</taxon>
        <taxon>Bacillales</taxon>
        <taxon>Bacillaceae</taxon>
        <taxon>Lentibacillus</taxon>
    </lineage>
</organism>
<dbReference type="EMBL" id="BMJD01000063">
    <property type="protein sequence ID" value="GGB60939.1"/>
    <property type="molecule type" value="Genomic_DNA"/>
</dbReference>
<dbReference type="AlphaFoldDB" id="A0A9W5U2A5"/>
<sequence length="151" mass="16907">MPSGTHHTELDIPIEHVWTFVSDMNKWAPLVPGYVEHNILHERQSTWKFKGDVGIVQKTVHLQIDITEWHEPTKVTFNLTGLTENVKGGGYFEAKALGRNRTKITSYLGVSAKGMMGPVINSVLKSFVPKTTKQLTEAIAEKVVRRQAVSV</sequence>
<proteinExistence type="predicted"/>
<evidence type="ECO:0008006" key="3">
    <source>
        <dbReference type="Google" id="ProtNLM"/>
    </source>
</evidence>
<evidence type="ECO:0000313" key="2">
    <source>
        <dbReference type="Proteomes" id="UP000621492"/>
    </source>
</evidence>
<name>A0A9W5U2A5_9BACI</name>
<keyword evidence="2" id="KW-1185">Reference proteome</keyword>
<evidence type="ECO:0000313" key="1">
    <source>
        <dbReference type="EMBL" id="GGB60939.1"/>
    </source>
</evidence>
<dbReference type="SUPFAM" id="SSF55961">
    <property type="entry name" value="Bet v1-like"/>
    <property type="match status" value="1"/>
</dbReference>
<protein>
    <recommendedName>
        <fullName evidence="3">Carbon monoxide dehydrogenase</fullName>
    </recommendedName>
</protein>
<reference evidence="1" key="2">
    <citation type="submission" date="2020-09" db="EMBL/GenBank/DDBJ databases">
        <authorList>
            <person name="Sun Q."/>
            <person name="Zhou Y."/>
        </authorList>
    </citation>
    <scope>NUCLEOTIDE SEQUENCE</scope>
    <source>
        <strain evidence="1">CGMCC 1.15454</strain>
    </source>
</reference>
<comment type="caution">
    <text evidence="1">The sequence shown here is derived from an EMBL/GenBank/DDBJ whole genome shotgun (WGS) entry which is preliminary data.</text>
</comment>